<feature type="signal peptide" evidence="2">
    <location>
        <begin position="1"/>
        <end position="19"/>
    </location>
</feature>
<evidence type="ECO:0000256" key="1">
    <source>
        <dbReference type="ARBA" id="ARBA00022729"/>
    </source>
</evidence>
<evidence type="ECO:0000256" key="2">
    <source>
        <dbReference type="SAM" id="SignalP"/>
    </source>
</evidence>
<dbReference type="RefSeq" id="WP_283239703.1">
    <property type="nucleotide sequence ID" value="NZ_JASGBP010000008.1"/>
</dbReference>
<evidence type="ECO:0000259" key="4">
    <source>
        <dbReference type="Pfam" id="PF23759"/>
    </source>
</evidence>
<feature type="domain" description="Secretion system C-terminal sorting" evidence="3">
    <location>
        <begin position="431"/>
        <end position="497"/>
    </location>
</feature>
<protein>
    <submittedName>
        <fullName evidence="5">T9SS type A sorting domain-containing protein</fullName>
    </submittedName>
</protein>
<proteinExistence type="predicted"/>
<sequence length="499" mass="53341">MKKLYVLLVALFSATVIYAQNDLCANAIVLTPGSSCTTVQGTFNGATISTPKPSCAMDASQDVWYSFVATEKMMGIVLFGTTGISNGFEVRTESCDGSVIICRNVNNTTGSGESLLYNNFEIGTTYYIRVFNAFIATSSNTFSICLQSYPAPVNDNCANAIVLNTSTSCNAVEGTFSGATITNAAPGCATDASQDVWYSFVATEKTMGIHLSGTSGISNGFEVLTGNCSGLSFLCRNSNNASGSSESVLFNNFEIGTTYFVRVFNAFTTTSINTFTICVQSYPQPANDNCSNAITIQPNSSCTANTVALSGSTLDGVSSIFLCSPNPSQDVWYKFTATNATLTISLSTVVDVSNGYQVYEGGCNGTLVYCRNANGNGSGETYTYGAYTVGNEYYVRVVNEYSTPITTSSFNICVVDTTLSSPENSLQNVVVYPNPANDFLQVSNVEILTGYELYNHLGQMIRKDKLNSNLINVQDLQAGIYVLKLANDSGSIVKRIIKQ</sequence>
<dbReference type="InterPro" id="IPR026444">
    <property type="entry name" value="Secre_tail"/>
</dbReference>
<dbReference type="EMBL" id="JASGBP010000008">
    <property type="protein sequence ID" value="MDI9258026.1"/>
    <property type="molecule type" value="Genomic_DNA"/>
</dbReference>
<feature type="chain" id="PRO_5047058627" evidence="2">
    <location>
        <begin position="20"/>
        <end position="499"/>
    </location>
</feature>
<evidence type="ECO:0000259" key="3">
    <source>
        <dbReference type="Pfam" id="PF18962"/>
    </source>
</evidence>
<feature type="domain" description="T9SS-like galactose binding" evidence="4">
    <location>
        <begin position="20"/>
        <end position="144"/>
    </location>
</feature>
<feature type="domain" description="T9SS-like galactose binding" evidence="4">
    <location>
        <begin position="286"/>
        <end position="412"/>
    </location>
</feature>
<evidence type="ECO:0000313" key="6">
    <source>
        <dbReference type="Proteomes" id="UP001230035"/>
    </source>
</evidence>
<organism evidence="5 6">
    <name type="scientific">Flavobacterium sedimenticola</name>
    <dbReference type="NCBI Taxonomy" id="3043286"/>
    <lineage>
        <taxon>Bacteria</taxon>
        <taxon>Pseudomonadati</taxon>
        <taxon>Bacteroidota</taxon>
        <taxon>Flavobacteriia</taxon>
        <taxon>Flavobacteriales</taxon>
        <taxon>Flavobacteriaceae</taxon>
        <taxon>Flavobacterium</taxon>
    </lineage>
</organism>
<keyword evidence="6" id="KW-1185">Reference proteome</keyword>
<evidence type="ECO:0000313" key="5">
    <source>
        <dbReference type="EMBL" id="MDI9258026.1"/>
    </source>
</evidence>
<dbReference type="Proteomes" id="UP001230035">
    <property type="component" value="Unassembled WGS sequence"/>
</dbReference>
<name>A0ABT6XSE4_9FLAO</name>
<feature type="domain" description="T9SS-like galactose binding" evidence="4">
    <location>
        <begin position="154"/>
        <end position="277"/>
    </location>
</feature>
<dbReference type="Pfam" id="PF18962">
    <property type="entry name" value="Por_Secre_tail"/>
    <property type="match status" value="1"/>
</dbReference>
<keyword evidence="1 2" id="KW-0732">Signal</keyword>
<dbReference type="Pfam" id="PF23759">
    <property type="entry name" value="GBD_T9SS_assoc"/>
    <property type="match status" value="3"/>
</dbReference>
<dbReference type="InterPro" id="IPR056600">
    <property type="entry name" value="GBD_T9SS_assoc"/>
</dbReference>
<reference evidence="5 6" key="1">
    <citation type="submission" date="2023-05" db="EMBL/GenBank/DDBJ databases">
        <title>Flavobacterium sedimenti sp. nov., isolated from the sediment.</title>
        <authorList>
            <person name="Wu N."/>
        </authorList>
    </citation>
    <scope>NUCLEOTIDE SEQUENCE [LARGE SCALE GENOMIC DNA]</scope>
    <source>
        <strain evidence="5 6">YZ-48</strain>
    </source>
</reference>
<dbReference type="NCBIfam" id="TIGR04183">
    <property type="entry name" value="Por_Secre_tail"/>
    <property type="match status" value="1"/>
</dbReference>
<gene>
    <name evidence="5" type="ORF">QHT84_11435</name>
</gene>
<accession>A0ABT6XSE4</accession>
<comment type="caution">
    <text evidence="5">The sequence shown here is derived from an EMBL/GenBank/DDBJ whole genome shotgun (WGS) entry which is preliminary data.</text>
</comment>